<dbReference type="AlphaFoldDB" id="A0A0D8J957"/>
<dbReference type="FunFam" id="3.40.50.2020:FF:000023">
    <property type="entry name" value="Probable uracil phosphoribosyltransferase"/>
    <property type="match status" value="1"/>
</dbReference>
<keyword evidence="5" id="KW-0021">Allosteric enzyme</keyword>
<evidence type="ECO:0000256" key="6">
    <source>
        <dbReference type="ARBA" id="ARBA00022676"/>
    </source>
</evidence>
<keyword evidence="8" id="KW-0547">Nucleotide-binding</keyword>
<dbReference type="InterPro" id="IPR000836">
    <property type="entry name" value="PRTase_dom"/>
</dbReference>
<dbReference type="RefSeq" id="WP_045031991.1">
    <property type="nucleotide sequence ID" value="NZ_JRHC01000004.1"/>
</dbReference>
<evidence type="ECO:0000259" key="15">
    <source>
        <dbReference type="Pfam" id="PF14681"/>
    </source>
</evidence>
<comment type="cofactor">
    <cofactor evidence="1">
        <name>Mg(2+)</name>
        <dbReference type="ChEBI" id="CHEBI:18420"/>
    </cofactor>
</comment>
<keyword evidence="6 16" id="KW-0328">Glycosyltransferase</keyword>
<accession>A0A0D8J957</accession>
<keyword evidence="9" id="KW-0342">GTP-binding</keyword>
<feature type="domain" description="Phosphoribosyltransferase" evidence="15">
    <location>
        <begin position="10"/>
        <end position="214"/>
    </location>
</feature>
<evidence type="ECO:0000256" key="4">
    <source>
        <dbReference type="ARBA" id="ARBA00011894"/>
    </source>
</evidence>
<name>A0A0D8J957_9BACT</name>
<protein>
    <recommendedName>
        <fullName evidence="13">Uracil phosphoribosyltransferase</fullName>
        <ecNumber evidence="4">2.4.2.9</ecNumber>
    </recommendedName>
    <alternativeName>
        <fullName evidence="10">UMP pyrophosphorylase</fullName>
    </alternativeName>
    <alternativeName>
        <fullName evidence="14">UPRTase</fullName>
    </alternativeName>
</protein>
<evidence type="ECO:0000256" key="12">
    <source>
        <dbReference type="ARBA" id="ARBA00056901"/>
    </source>
</evidence>
<dbReference type="PATRIC" id="fig|1544798.3.peg.3560"/>
<evidence type="ECO:0000256" key="14">
    <source>
        <dbReference type="ARBA" id="ARBA00079807"/>
    </source>
</evidence>
<gene>
    <name evidence="16" type="ORF">LH29_16965</name>
</gene>
<dbReference type="InterPro" id="IPR029057">
    <property type="entry name" value="PRTase-like"/>
</dbReference>
<evidence type="ECO:0000256" key="11">
    <source>
        <dbReference type="ARBA" id="ARBA00052919"/>
    </source>
</evidence>
<evidence type="ECO:0000256" key="5">
    <source>
        <dbReference type="ARBA" id="ARBA00022533"/>
    </source>
</evidence>
<comment type="caution">
    <text evidence="16">The sequence shown here is derived from an EMBL/GenBank/DDBJ whole genome shotgun (WGS) entry which is preliminary data.</text>
</comment>
<keyword evidence="17" id="KW-1185">Reference proteome</keyword>
<dbReference type="SUPFAM" id="SSF53271">
    <property type="entry name" value="PRTase-like"/>
    <property type="match status" value="1"/>
</dbReference>
<dbReference type="InterPro" id="IPR050137">
    <property type="entry name" value="PyrR_bifunctional"/>
</dbReference>
<evidence type="ECO:0000256" key="7">
    <source>
        <dbReference type="ARBA" id="ARBA00022679"/>
    </source>
</evidence>
<keyword evidence="7 16" id="KW-0808">Transferase</keyword>
<comment type="pathway">
    <text evidence="2">Pyrimidine metabolism; UMP biosynthesis via salvage pathway; UMP from uracil: step 1/1.</text>
</comment>
<dbReference type="NCBIfam" id="NF001097">
    <property type="entry name" value="PRK00129.1"/>
    <property type="match status" value="1"/>
</dbReference>
<comment type="catalytic activity">
    <reaction evidence="11">
        <text>UMP + diphosphate = 5-phospho-alpha-D-ribose 1-diphosphate + uracil</text>
        <dbReference type="Rhea" id="RHEA:13017"/>
        <dbReference type="ChEBI" id="CHEBI:17568"/>
        <dbReference type="ChEBI" id="CHEBI:33019"/>
        <dbReference type="ChEBI" id="CHEBI:57865"/>
        <dbReference type="ChEBI" id="CHEBI:58017"/>
        <dbReference type="EC" id="2.4.2.9"/>
    </reaction>
</comment>
<evidence type="ECO:0000256" key="8">
    <source>
        <dbReference type="ARBA" id="ARBA00022741"/>
    </source>
</evidence>
<dbReference type="GO" id="GO:0005525">
    <property type="term" value="F:GTP binding"/>
    <property type="evidence" value="ECO:0007669"/>
    <property type="project" value="UniProtKB-KW"/>
</dbReference>
<dbReference type="OrthoDB" id="9781675at2"/>
<comment type="similarity">
    <text evidence="3">Belongs to the UPRTase family.</text>
</comment>
<evidence type="ECO:0000256" key="10">
    <source>
        <dbReference type="ARBA" id="ARBA00031082"/>
    </source>
</evidence>
<proteinExistence type="inferred from homology"/>
<comment type="function">
    <text evidence="12">Catalyzes the conversion of uracil and 5-phospho-alpha-D-ribose 1-diphosphate (PRPP) to UMP and diphosphate.</text>
</comment>
<dbReference type="EC" id="2.4.2.9" evidence="4"/>
<evidence type="ECO:0000256" key="9">
    <source>
        <dbReference type="ARBA" id="ARBA00023134"/>
    </source>
</evidence>
<evidence type="ECO:0000256" key="2">
    <source>
        <dbReference type="ARBA" id="ARBA00005180"/>
    </source>
</evidence>
<reference evidence="16 17" key="1">
    <citation type="submission" date="2014-09" db="EMBL/GenBank/DDBJ databases">
        <title>Draft Genome Sequence of Draconibacterium sp. JN14CK-3.</title>
        <authorList>
            <person name="Dong C."/>
            <person name="Lai Q."/>
            <person name="Shao Z."/>
        </authorList>
    </citation>
    <scope>NUCLEOTIDE SEQUENCE [LARGE SCALE GENOMIC DNA]</scope>
    <source>
        <strain evidence="16 17">JN14CK-3</strain>
    </source>
</reference>
<dbReference type="GO" id="GO:0004845">
    <property type="term" value="F:uracil phosphoribosyltransferase activity"/>
    <property type="evidence" value="ECO:0007669"/>
    <property type="project" value="UniProtKB-EC"/>
</dbReference>
<dbReference type="PANTHER" id="PTHR11608:SF0">
    <property type="entry name" value="BIFUNCTIONAL PROTEIN PYRR"/>
    <property type="match status" value="1"/>
</dbReference>
<dbReference type="Proteomes" id="UP000032544">
    <property type="component" value="Unassembled WGS sequence"/>
</dbReference>
<evidence type="ECO:0000256" key="1">
    <source>
        <dbReference type="ARBA" id="ARBA00001946"/>
    </source>
</evidence>
<dbReference type="STRING" id="1544798.LH29_16965"/>
<organism evidence="16 17">
    <name type="scientific">Draconibacterium sediminis</name>
    <dbReference type="NCBI Taxonomy" id="1544798"/>
    <lineage>
        <taxon>Bacteria</taxon>
        <taxon>Pseudomonadati</taxon>
        <taxon>Bacteroidota</taxon>
        <taxon>Bacteroidia</taxon>
        <taxon>Marinilabiliales</taxon>
        <taxon>Prolixibacteraceae</taxon>
        <taxon>Draconibacterium</taxon>
    </lineage>
</organism>
<evidence type="ECO:0000256" key="13">
    <source>
        <dbReference type="ARBA" id="ARBA00072146"/>
    </source>
</evidence>
<dbReference type="Gene3D" id="3.40.50.2020">
    <property type="match status" value="1"/>
</dbReference>
<evidence type="ECO:0000313" key="16">
    <source>
        <dbReference type="EMBL" id="KJF43071.1"/>
    </source>
</evidence>
<dbReference type="PANTHER" id="PTHR11608">
    <property type="entry name" value="BIFUNCTIONAL PROTEIN PYRR"/>
    <property type="match status" value="1"/>
</dbReference>
<dbReference type="Pfam" id="PF14681">
    <property type="entry name" value="UPRTase"/>
    <property type="match status" value="1"/>
</dbReference>
<evidence type="ECO:0000313" key="17">
    <source>
        <dbReference type="Proteomes" id="UP000032544"/>
    </source>
</evidence>
<evidence type="ECO:0000256" key="3">
    <source>
        <dbReference type="ARBA" id="ARBA00009516"/>
    </source>
</evidence>
<dbReference type="CDD" id="cd06223">
    <property type="entry name" value="PRTases_typeI"/>
    <property type="match status" value="1"/>
</dbReference>
<dbReference type="EMBL" id="JRHC01000004">
    <property type="protein sequence ID" value="KJF43071.1"/>
    <property type="molecule type" value="Genomic_DNA"/>
</dbReference>
<sequence>MNVRVLGNTHSILDQYLAEIRDTGIQTDPLRFRDNLNRIGEIFAYEISKEMQFEVNDVVTPLGVAKVPKLCQQPVLATILRAGLAMHNGLLRIFDRAENCFISAFRKYTEGGEFEIEFEYMASPSLDNKVVILSDPMLASGKSMEIGYEALFSKGKPAHIHLVAIIASEEGVEYVKNAIKDENVTLWLGAVDPEMTPKSYIVPGLGDAGDLAFGEKIDSK</sequence>